<gene>
    <name evidence="2" type="ORF">DFQ27_001209</name>
</gene>
<dbReference type="OrthoDB" id="2444718at2759"/>
<feature type="compositionally biased region" description="Acidic residues" evidence="1">
    <location>
        <begin position="42"/>
        <end position="59"/>
    </location>
</feature>
<name>A0A9P6QDU6_9FUNG</name>
<feature type="region of interest" description="Disordered" evidence="1">
    <location>
        <begin position="169"/>
        <end position="192"/>
    </location>
</feature>
<evidence type="ECO:0000256" key="1">
    <source>
        <dbReference type="SAM" id="MobiDB-lite"/>
    </source>
</evidence>
<evidence type="ECO:0000313" key="3">
    <source>
        <dbReference type="Proteomes" id="UP000807716"/>
    </source>
</evidence>
<feature type="compositionally biased region" description="Low complexity" evidence="1">
    <location>
        <begin position="1"/>
        <end position="16"/>
    </location>
</feature>
<dbReference type="Proteomes" id="UP000807716">
    <property type="component" value="Unassembled WGS sequence"/>
</dbReference>
<sequence length="245" mass="27282">MDSSPPSEMPSDVSPSIHHVLDGPASWTASQGDHTEPGGGLLDDDDDADMQDSDPDDTTDNNLDHEPDQDQAKDDLESKMDELYHQLQAETKNKESAERLTRRLQVYRSKDGENTKLRMEVERVLKATINRIAEINSILDYYKQCAFDPPPFGGFVPEPTFKDSHTALPATAGRSHSNSFSTSDFADNEDDRKSIHPSIADMVASLRNVQDSPSARIEHLTSLVKILKQNPNVHPGYPIQDLVSW</sequence>
<feature type="compositionally biased region" description="Basic and acidic residues" evidence="1">
    <location>
        <begin position="62"/>
        <end position="75"/>
    </location>
</feature>
<organism evidence="2 3">
    <name type="scientific">Actinomortierella ambigua</name>
    <dbReference type="NCBI Taxonomy" id="1343610"/>
    <lineage>
        <taxon>Eukaryota</taxon>
        <taxon>Fungi</taxon>
        <taxon>Fungi incertae sedis</taxon>
        <taxon>Mucoromycota</taxon>
        <taxon>Mortierellomycotina</taxon>
        <taxon>Mortierellomycetes</taxon>
        <taxon>Mortierellales</taxon>
        <taxon>Mortierellaceae</taxon>
        <taxon>Actinomortierella</taxon>
    </lineage>
</organism>
<comment type="caution">
    <text evidence="2">The sequence shown here is derived from an EMBL/GenBank/DDBJ whole genome shotgun (WGS) entry which is preliminary data.</text>
</comment>
<feature type="compositionally biased region" description="Polar residues" evidence="1">
    <location>
        <begin position="174"/>
        <end position="185"/>
    </location>
</feature>
<evidence type="ECO:0000313" key="2">
    <source>
        <dbReference type="EMBL" id="KAG0264472.1"/>
    </source>
</evidence>
<protein>
    <submittedName>
        <fullName evidence="2">Uncharacterized protein</fullName>
    </submittedName>
</protein>
<accession>A0A9P6QDU6</accession>
<dbReference type="EMBL" id="JAAAJB010000139">
    <property type="protein sequence ID" value="KAG0264472.1"/>
    <property type="molecule type" value="Genomic_DNA"/>
</dbReference>
<proteinExistence type="predicted"/>
<feature type="region of interest" description="Disordered" evidence="1">
    <location>
        <begin position="1"/>
        <end position="75"/>
    </location>
</feature>
<keyword evidence="3" id="KW-1185">Reference proteome</keyword>
<dbReference type="AlphaFoldDB" id="A0A9P6QDU6"/>
<reference evidence="2" key="1">
    <citation type="journal article" date="2020" name="Fungal Divers.">
        <title>Resolving the Mortierellaceae phylogeny through synthesis of multi-gene phylogenetics and phylogenomics.</title>
        <authorList>
            <person name="Vandepol N."/>
            <person name="Liber J."/>
            <person name="Desiro A."/>
            <person name="Na H."/>
            <person name="Kennedy M."/>
            <person name="Barry K."/>
            <person name="Grigoriev I.V."/>
            <person name="Miller A.N."/>
            <person name="O'Donnell K."/>
            <person name="Stajich J.E."/>
            <person name="Bonito G."/>
        </authorList>
    </citation>
    <scope>NUCLEOTIDE SEQUENCE</scope>
    <source>
        <strain evidence="2">BC1065</strain>
    </source>
</reference>